<evidence type="ECO:0000313" key="3">
    <source>
        <dbReference type="Proteomes" id="UP001066276"/>
    </source>
</evidence>
<feature type="region of interest" description="Disordered" evidence="1">
    <location>
        <begin position="1"/>
        <end position="90"/>
    </location>
</feature>
<dbReference type="EMBL" id="JANPWB010000002">
    <property type="protein sequence ID" value="KAJ1209660.1"/>
    <property type="molecule type" value="Genomic_DNA"/>
</dbReference>
<sequence length="90" mass="9612">MWSSKTASGKKDPESSYCPSGTARGEGEGFSCPRIPSDPARSAEKRKYGPRNGRGKRQAGPVKKQSVEGGKSGTEKPECGSDGRSRRPRV</sequence>
<feature type="compositionally biased region" description="Basic and acidic residues" evidence="1">
    <location>
        <begin position="73"/>
        <end position="90"/>
    </location>
</feature>
<proteinExistence type="predicted"/>
<keyword evidence="3" id="KW-1185">Reference proteome</keyword>
<dbReference type="Proteomes" id="UP001066276">
    <property type="component" value="Chromosome 1_2"/>
</dbReference>
<reference evidence="2" key="1">
    <citation type="journal article" date="2022" name="bioRxiv">
        <title>Sequencing and chromosome-scale assembly of the giantPleurodeles waltlgenome.</title>
        <authorList>
            <person name="Brown T."/>
            <person name="Elewa A."/>
            <person name="Iarovenko S."/>
            <person name="Subramanian E."/>
            <person name="Araus A.J."/>
            <person name="Petzold A."/>
            <person name="Susuki M."/>
            <person name="Suzuki K.-i.T."/>
            <person name="Hayashi T."/>
            <person name="Toyoda A."/>
            <person name="Oliveira C."/>
            <person name="Osipova E."/>
            <person name="Leigh N.D."/>
            <person name="Simon A."/>
            <person name="Yun M.H."/>
        </authorList>
    </citation>
    <scope>NUCLEOTIDE SEQUENCE</scope>
    <source>
        <strain evidence="2">20211129_DDA</strain>
        <tissue evidence="2">Liver</tissue>
    </source>
</reference>
<evidence type="ECO:0000256" key="1">
    <source>
        <dbReference type="SAM" id="MobiDB-lite"/>
    </source>
</evidence>
<comment type="caution">
    <text evidence="2">The sequence shown here is derived from an EMBL/GenBank/DDBJ whole genome shotgun (WGS) entry which is preliminary data.</text>
</comment>
<accession>A0AAV7W6Q5</accession>
<dbReference type="AlphaFoldDB" id="A0AAV7W6Q5"/>
<gene>
    <name evidence="2" type="ORF">NDU88_005033</name>
</gene>
<protein>
    <submittedName>
        <fullName evidence="2">Uncharacterized protein</fullName>
    </submittedName>
</protein>
<organism evidence="2 3">
    <name type="scientific">Pleurodeles waltl</name>
    <name type="common">Iberian ribbed newt</name>
    <dbReference type="NCBI Taxonomy" id="8319"/>
    <lineage>
        <taxon>Eukaryota</taxon>
        <taxon>Metazoa</taxon>
        <taxon>Chordata</taxon>
        <taxon>Craniata</taxon>
        <taxon>Vertebrata</taxon>
        <taxon>Euteleostomi</taxon>
        <taxon>Amphibia</taxon>
        <taxon>Batrachia</taxon>
        <taxon>Caudata</taxon>
        <taxon>Salamandroidea</taxon>
        <taxon>Salamandridae</taxon>
        <taxon>Pleurodelinae</taxon>
        <taxon>Pleurodeles</taxon>
    </lineage>
</organism>
<evidence type="ECO:0000313" key="2">
    <source>
        <dbReference type="EMBL" id="KAJ1209660.1"/>
    </source>
</evidence>
<name>A0AAV7W6Q5_PLEWA</name>